<evidence type="ECO:0000313" key="2">
    <source>
        <dbReference type="EMBL" id="KND02521.1"/>
    </source>
</evidence>
<name>A0A0L0HM55_SPIPD</name>
<dbReference type="GeneID" id="27686529"/>
<reference evidence="2 3" key="1">
    <citation type="submission" date="2009-08" db="EMBL/GenBank/DDBJ databases">
        <title>The Genome Sequence of Spizellomyces punctatus strain DAOM BR117.</title>
        <authorList>
            <consortium name="The Broad Institute Genome Sequencing Platform"/>
            <person name="Russ C."/>
            <person name="Cuomo C."/>
            <person name="Shea T."/>
            <person name="Young S.K."/>
            <person name="Zeng Q."/>
            <person name="Koehrsen M."/>
            <person name="Haas B."/>
            <person name="Borodovsky M."/>
            <person name="Guigo R."/>
            <person name="Alvarado L."/>
            <person name="Berlin A."/>
            <person name="Bochicchio J."/>
            <person name="Borenstein D."/>
            <person name="Chapman S."/>
            <person name="Chen Z."/>
            <person name="Engels R."/>
            <person name="Freedman E."/>
            <person name="Gellesch M."/>
            <person name="Goldberg J."/>
            <person name="Griggs A."/>
            <person name="Gujja S."/>
            <person name="Heiman D."/>
            <person name="Hepburn T."/>
            <person name="Howarth C."/>
            <person name="Jen D."/>
            <person name="Larson L."/>
            <person name="Lewis B."/>
            <person name="Mehta T."/>
            <person name="Park D."/>
            <person name="Pearson M."/>
            <person name="Roberts A."/>
            <person name="Saif S."/>
            <person name="Shenoy N."/>
            <person name="Sisk P."/>
            <person name="Stolte C."/>
            <person name="Sykes S."/>
            <person name="Thomson T."/>
            <person name="Walk T."/>
            <person name="White J."/>
            <person name="Yandava C."/>
            <person name="Burger G."/>
            <person name="Gray M.W."/>
            <person name="Holland P.W.H."/>
            <person name="King N."/>
            <person name="Lang F.B.F."/>
            <person name="Roger A.J."/>
            <person name="Ruiz-Trillo I."/>
            <person name="Lander E."/>
            <person name="Nusbaum C."/>
        </authorList>
    </citation>
    <scope>NUCLEOTIDE SEQUENCE [LARGE SCALE GENOMIC DNA]</scope>
    <source>
        <strain evidence="2 3">DAOM BR117</strain>
    </source>
</reference>
<dbReference type="eggNOG" id="ENOG502SYXN">
    <property type="taxonomic scope" value="Eukaryota"/>
</dbReference>
<feature type="transmembrane region" description="Helical" evidence="1">
    <location>
        <begin position="50"/>
        <end position="69"/>
    </location>
</feature>
<organism evidence="2 3">
    <name type="scientific">Spizellomyces punctatus (strain DAOM BR117)</name>
    <dbReference type="NCBI Taxonomy" id="645134"/>
    <lineage>
        <taxon>Eukaryota</taxon>
        <taxon>Fungi</taxon>
        <taxon>Fungi incertae sedis</taxon>
        <taxon>Chytridiomycota</taxon>
        <taxon>Chytridiomycota incertae sedis</taxon>
        <taxon>Chytridiomycetes</taxon>
        <taxon>Spizellomycetales</taxon>
        <taxon>Spizellomycetaceae</taxon>
        <taxon>Spizellomyces</taxon>
    </lineage>
</organism>
<evidence type="ECO:0000313" key="3">
    <source>
        <dbReference type="Proteomes" id="UP000053201"/>
    </source>
</evidence>
<dbReference type="InParanoid" id="A0A0L0HM55"/>
<feature type="transmembrane region" description="Helical" evidence="1">
    <location>
        <begin position="119"/>
        <end position="139"/>
    </location>
</feature>
<evidence type="ECO:0008006" key="4">
    <source>
        <dbReference type="Google" id="ProtNLM"/>
    </source>
</evidence>
<keyword evidence="3" id="KW-1185">Reference proteome</keyword>
<evidence type="ECO:0000256" key="1">
    <source>
        <dbReference type="SAM" id="Phobius"/>
    </source>
</evidence>
<keyword evidence="1" id="KW-0472">Membrane</keyword>
<dbReference type="Proteomes" id="UP000053201">
    <property type="component" value="Unassembled WGS sequence"/>
</dbReference>
<dbReference type="VEuPathDB" id="FungiDB:SPPG_02980"/>
<feature type="transmembrane region" description="Helical" evidence="1">
    <location>
        <begin position="190"/>
        <end position="210"/>
    </location>
</feature>
<keyword evidence="1" id="KW-0812">Transmembrane</keyword>
<feature type="transmembrane region" description="Helical" evidence="1">
    <location>
        <begin position="151"/>
        <end position="170"/>
    </location>
</feature>
<protein>
    <recommendedName>
        <fullName evidence="4">TLC domain-containing protein</fullName>
    </recommendedName>
</protein>
<sequence length="222" mass="25678">MDHMLPTRYHALVNGFGLLQISIALAHCFSKGRHFPAESPVSFRFVSQFRLHLVLYIIFYTFELIQTDIIRAFTNMALHHLIAIFIFAGFLWEFNTVSVITLTPFLFHALYWTVGYGRVFHLLALYNLALLVDFVLLLTNNLSKRKFCAPVSYRLLVCVLAEINVNMFTYCWNYGGSHCPDLNDRNWADIGRLSAWIGTLDLCLMGVAWFTSKLSERTRHDE</sequence>
<dbReference type="OrthoDB" id="2121269at2759"/>
<accession>A0A0L0HM55</accession>
<gene>
    <name evidence="2" type="ORF">SPPG_02980</name>
</gene>
<dbReference type="RefSeq" id="XP_016610560.1">
    <property type="nucleotide sequence ID" value="XM_016751265.1"/>
</dbReference>
<dbReference type="AlphaFoldDB" id="A0A0L0HM55"/>
<dbReference type="EMBL" id="KQ257453">
    <property type="protein sequence ID" value="KND02521.1"/>
    <property type="molecule type" value="Genomic_DNA"/>
</dbReference>
<proteinExistence type="predicted"/>
<keyword evidence="1" id="KW-1133">Transmembrane helix</keyword>
<feature type="transmembrane region" description="Helical" evidence="1">
    <location>
        <begin position="81"/>
        <end position="107"/>
    </location>
</feature>